<reference evidence="2 3" key="1">
    <citation type="submission" date="2017-02" db="EMBL/GenBank/DDBJ databases">
        <authorList>
            <person name="Peterson S.W."/>
        </authorList>
    </citation>
    <scope>NUCLEOTIDE SEQUENCE [LARGE SCALE GENOMIC DNA]</scope>
    <source>
        <strain evidence="2 3">LSP_Lj1</strain>
    </source>
</reference>
<gene>
    <name evidence="2" type="ORF">FM114_15545</name>
</gene>
<dbReference type="Proteomes" id="UP000188342">
    <property type="component" value="Unassembled WGS sequence"/>
</dbReference>
<dbReference type="InterPro" id="IPR004360">
    <property type="entry name" value="Glyas_Fos-R_dOase_dom"/>
</dbReference>
<dbReference type="OrthoDB" id="9798430at2"/>
<keyword evidence="3" id="KW-1185">Reference proteome</keyword>
<dbReference type="PANTHER" id="PTHR36113:SF1">
    <property type="entry name" value="GLYOXALASE_BLEOMYCIN RESISTANCE PROTEIN_DIOXYGENASE"/>
    <property type="match status" value="1"/>
</dbReference>
<proteinExistence type="predicted"/>
<dbReference type="GO" id="GO:0004462">
    <property type="term" value="F:lactoylglutathione lyase activity"/>
    <property type="evidence" value="ECO:0007669"/>
    <property type="project" value="UniProtKB-EC"/>
</dbReference>
<protein>
    <submittedName>
        <fullName evidence="2">Possible glyoxylase family protein (Lactoylglutathione lyase)</fullName>
        <ecNumber evidence="2">4.4.1.5</ecNumber>
    </submittedName>
</protein>
<organism evidence="2 3">
    <name type="scientific">Luteococcus japonicus LSP_Lj1</name>
    <dbReference type="NCBI Taxonomy" id="1255658"/>
    <lineage>
        <taxon>Bacteria</taxon>
        <taxon>Bacillati</taxon>
        <taxon>Actinomycetota</taxon>
        <taxon>Actinomycetes</taxon>
        <taxon>Propionibacteriales</taxon>
        <taxon>Propionibacteriaceae</taxon>
        <taxon>Luteococcus</taxon>
    </lineage>
</organism>
<accession>A0A1R4KLZ9</accession>
<feature type="domain" description="VOC" evidence="1">
    <location>
        <begin position="3"/>
        <end position="127"/>
    </location>
</feature>
<evidence type="ECO:0000313" key="3">
    <source>
        <dbReference type="Proteomes" id="UP000188342"/>
    </source>
</evidence>
<dbReference type="PANTHER" id="PTHR36113">
    <property type="entry name" value="LYASE, PUTATIVE-RELATED-RELATED"/>
    <property type="match status" value="1"/>
</dbReference>
<name>A0A1R4KLZ9_9ACTN</name>
<dbReference type="RefSeq" id="WP_094766053.1">
    <property type="nucleotide sequence ID" value="NZ_FUKQ01000063.1"/>
</dbReference>
<evidence type="ECO:0000313" key="2">
    <source>
        <dbReference type="EMBL" id="SJN45064.1"/>
    </source>
</evidence>
<dbReference type="InterPro" id="IPR037523">
    <property type="entry name" value="VOC_core"/>
</dbReference>
<keyword evidence="2" id="KW-0456">Lyase</keyword>
<dbReference type="InterPro" id="IPR051332">
    <property type="entry name" value="Fosfomycin_Res_Enzymes"/>
</dbReference>
<dbReference type="EC" id="4.4.1.5" evidence="2"/>
<dbReference type="AlphaFoldDB" id="A0A1R4KLZ9"/>
<evidence type="ECO:0000259" key="1">
    <source>
        <dbReference type="PROSITE" id="PS51819"/>
    </source>
</evidence>
<dbReference type="PROSITE" id="PS51819">
    <property type="entry name" value="VOC"/>
    <property type="match status" value="1"/>
</dbReference>
<dbReference type="EMBL" id="FUKQ01000063">
    <property type="protein sequence ID" value="SJN45064.1"/>
    <property type="molecule type" value="Genomic_DNA"/>
</dbReference>
<dbReference type="InterPro" id="IPR029068">
    <property type="entry name" value="Glyas_Bleomycin-R_OHBP_Dase"/>
</dbReference>
<dbReference type="Pfam" id="PF00903">
    <property type="entry name" value="Glyoxalase"/>
    <property type="match status" value="1"/>
</dbReference>
<dbReference type="SUPFAM" id="SSF54593">
    <property type="entry name" value="Glyoxalase/Bleomycin resistance protein/Dihydroxybiphenyl dioxygenase"/>
    <property type="match status" value="1"/>
</dbReference>
<dbReference type="Gene3D" id="3.10.180.10">
    <property type="entry name" value="2,3-Dihydroxybiphenyl 1,2-Dioxygenase, domain 1"/>
    <property type="match status" value="1"/>
</dbReference>
<dbReference type="STRING" id="1255658.FM114_15545"/>
<sequence>MTRIDHAALYVADLETARDFLVTWFGATANEGYHNPRTGLRTHFLSFEGDAKLEIMTRPGIERAREEGLLGWAHVALDVGSPQAVDDLAARLTESGFQVINGPRTTGDGYYEAVVLEPEGNEVEIIG</sequence>